<dbReference type="GO" id="GO:0005840">
    <property type="term" value="C:ribosome"/>
    <property type="evidence" value="ECO:0007669"/>
    <property type="project" value="UniProtKB-KW"/>
</dbReference>
<protein>
    <submittedName>
        <fullName evidence="4">Ribosomal protein L18, chloroplast</fullName>
    </submittedName>
</protein>
<reference evidence="4 5" key="1">
    <citation type="journal article" date="2009" name="Science">
        <title>Green evolution and dynamic adaptations revealed by genomes of the marine picoeukaryotes Micromonas.</title>
        <authorList>
            <person name="Worden A.Z."/>
            <person name="Lee J.H."/>
            <person name="Mock T."/>
            <person name="Rouze P."/>
            <person name="Simmons M.P."/>
            <person name="Aerts A.L."/>
            <person name="Allen A.E."/>
            <person name="Cuvelier M.L."/>
            <person name="Derelle E."/>
            <person name="Everett M.V."/>
            <person name="Foulon E."/>
            <person name="Grimwood J."/>
            <person name="Gundlach H."/>
            <person name="Henrissat B."/>
            <person name="Napoli C."/>
            <person name="McDonald S.M."/>
            <person name="Parker M.S."/>
            <person name="Rombauts S."/>
            <person name="Salamov A."/>
            <person name="Von Dassow P."/>
            <person name="Badger J.H."/>
            <person name="Coutinho P.M."/>
            <person name="Demir E."/>
            <person name="Dubchak I."/>
            <person name="Gentemann C."/>
            <person name="Eikrem W."/>
            <person name="Gready J.E."/>
            <person name="John U."/>
            <person name="Lanier W."/>
            <person name="Lindquist E.A."/>
            <person name="Lucas S."/>
            <person name="Mayer K.F."/>
            <person name="Moreau H."/>
            <person name="Not F."/>
            <person name="Otillar R."/>
            <person name="Panaud O."/>
            <person name="Pangilinan J."/>
            <person name="Paulsen I."/>
            <person name="Piegu B."/>
            <person name="Poliakov A."/>
            <person name="Robbens S."/>
            <person name="Schmutz J."/>
            <person name="Toulza E."/>
            <person name="Wyss T."/>
            <person name="Zelensky A."/>
            <person name="Zhou K."/>
            <person name="Armbrust E.V."/>
            <person name="Bhattacharya D."/>
            <person name="Goodenough U.W."/>
            <person name="Van de Peer Y."/>
            <person name="Grigoriev I.V."/>
        </authorList>
    </citation>
    <scope>NUCLEOTIDE SEQUENCE [LARGE SCALE GENOMIC DNA]</scope>
    <source>
        <strain evidence="5">RCC299 / NOUM17</strain>
    </source>
</reference>
<dbReference type="PANTHER" id="PTHR12899:SF16">
    <property type="entry name" value="OS02G0689700 PROTEIN"/>
    <property type="match status" value="1"/>
</dbReference>
<evidence type="ECO:0000256" key="1">
    <source>
        <dbReference type="ARBA" id="ARBA00007116"/>
    </source>
</evidence>
<dbReference type="EMBL" id="CP001574">
    <property type="protein sequence ID" value="ACO68365.1"/>
    <property type="molecule type" value="Genomic_DNA"/>
</dbReference>
<dbReference type="OMA" id="FFKKEQR"/>
<dbReference type="InterPro" id="IPR057268">
    <property type="entry name" value="Ribosomal_L18"/>
</dbReference>
<keyword evidence="3" id="KW-0687">Ribonucleoprotein</keyword>
<dbReference type="AlphaFoldDB" id="C1FDC0"/>
<dbReference type="Proteomes" id="UP000002009">
    <property type="component" value="Chromosome 1"/>
</dbReference>
<dbReference type="GO" id="GO:0008097">
    <property type="term" value="F:5S rRNA binding"/>
    <property type="evidence" value="ECO:0007669"/>
    <property type="project" value="TreeGrafter"/>
</dbReference>
<accession>C1FDC0</accession>
<dbReference type="RefSeq" id="XP_002507107.1">
    <property type="nucleotide sequence ID" value="XM_002507061.1"/>
</dbReference>
<dbReference type="InParanoid" id="C1FDC0"/>
<sequence>MSASVKTIGRGEQLHHLLVFFSNRAVYAQVLRKVDSHIVAAASTTEKVLRATLTNLGNEDAAASVGRVVAERSIAAGIHVVHFNRPKGKRFHGKLRTLIDNMRDAGLPLK</sequence>
<evidence type="ECO:0000313" key="5">
    <source>
        <dbReference type="Proteomes" id="UP000002009"/>
    </source>
</evidence>
<dbReference type="KEGG" id="mis:MICPUN_54975"/>
<proteinExistence type="inferred from homology"/>
<dbReference type="CDD" id="cd00432">
    <property type="entry name" value="Ribosomal_L18_L5e"/>
    <property type="match status" value="1"/>
</dbReference>
<keyword evidence="5" id="KW-1185">Reference proteome</keyword>
<comment type="similarity">
    <text evidence="1">Belongs to the universal ribosomal protein uL18 family.</text>
</comment>
<dbReference type="SUPFAM" id="SSF53137">
    <property type="entry name" value="Translational machinery components"/>
    <property type="match status" value="1"/>
</dbReference>
<dbReference type="OrthoDB" id="1932324at2759"/>
<name>C1FDC0_MICCC</name>
<evidence type="ECO:0000256" key="2">
    <source>
        <dbReference type="ARBA" id="ARBA00022980"/>
    </source>
</evidence>
<dbReference type="PANTHER" id="PTHR12899">
    <property type="entry name" value="39S RIBOSOMAL PROTEIN L18, MITOCHONDRIAL"/>
    <property type="match status" value="1"/>
</dbReference>
<keyword evidence="2 4" id="KW-0689">Ribosomal protein</keyword>
<gene>
    <name evidence="4" type="primary">RPL18.2</name>
    <name evidence="4" type="ORF">MICPUN_54975</name>
</gene>
<dbReference type="Gene3D" id="3.30.420.100">
    <property type="match status" value="1"/>
</dbReference>
<dbReference type="FunCoup" id="C1FDC0">
    <property type="interactions" value="1110"/>
</dbReference>
<dbReference type="GO" id="GO:1990904">
    <property type="term" value="C:ribonucleoprotein complex"/>
    <property type="evidence" value="ECO:0007669"/>
    <property type="project" value="UniProtKB-KW"/>
</dbReference>
<evidence type="ECO:0000256" key="3">
    <source>
        <dbReference type="ARBA" id="ARBA00023274"/>
    </source>
</evidence>
<dbReference type="eggNOG" id="KOG1870">
    <property type="taxonomic scope" value="Eukaryota"/>
</dbReference>
<dbReference type="Pfam" id="PF00861">
    <property type="entry name" value="Ribosomal_L18p"/>
    <property type="match status" value="1"/>
</dbReference>
<dbReference type="InterPro" id="IPR005484">
    <property type="entry name" value="Ribosomal_uL18_bac/plant/anim"/>
</dbReference>
<dbReference type="GO" id="GO:0003735">
    <property type="term" value="F:structural constituent of ribosome"/>
    <property type="evidence" value="ECO:0007669"/>
    <property type="project" value="InterPro"/>
</dbReference>
<evidence type="ECO:0000313" key="4">
    <source>
        <dbReference type="EMBL" id="ACO68365.1"/>
    </source>
</evidence>
<dbReference type="GO" id="GO:0006412">
    <property type="term" value="P:translation"/>
    <property type="evidence" value="ECO:0007669"/>
    <property type="project" value="InterPro"/>
</dbReference>
<dbReference type="GeneID" id="8250424"/>
<organism evidence="4 5">
    <name type="scientific">Micromonas commoda (strain RCC299 / NOUM17 / CCMP2709)</name>
    <name type="common">Picoplanktonic green alga</name>
    <dbReference type="NCBI Taxonomy" id="296587"/>
    <lineage>
        <taxon>Eukaryota</taxon>
        <taxon>Viridiplantae</taxon>
        <taxon>Chlorophyta</taxon>
        <taxon>Mamiellophyceae</taxon>
        <taxon>Mamiellales</taxon>
        <taxon>Mamiellaceae</taxon>
        <taxon>Micromonas</taxon>
    </lineage>
</organism>
<dbReference type="STRING" id="296587.C1FDC0"/>